<accession>A0A1M6NN90</accession>
<evidence type="ECO:0000313" key="1">
    <source>
        <dbReference type="EMBL" id="SHJ97104.1"/>
    </source>
</evidence>
<dbReference type="Proteomes" id="UP000183997">
    <property type="component" value="Unassembled WGS sequence"/>
</dbReference>
<evidence type="ECO:0000313" key="2">
    <source>
        <dbReference type="Proteomes" id="UP000183997"/>
    </source>
</evidence>
<reference evidence="2" key="1">
    <citation type="submission" date="2016-11" db="EMBL/GenBank/DDBJ databases">
        <authorList>
            <person name="Varghese N."/>
            <person name="Submissions S."/>
        </authorList>
    </citation>
    <scope>NUCLEOTIDE SEQUENCE [LARGE SCALE GENOMIC DNA]</scope>
    <source>
        <strain evidence="2">DSM 10349</strain>
    </source>
</reference>
<organism evidence="1 2">
    <name type="scientific">Desulforamulus aeronauticus DSM 10349</name>
    <dbReference type="NCBI Taxonomy" id="1121421"/>
    <lineage>
        <taxon>Bacteria</taxon>
        <taxon>Bacillati</taxon>
        <taxon>Bacillota</taxon>
        <taxon>Clostridia</taxon>
        <taxon>Eubacteriales</taxon>
        <taxon>Peptococcaceae</taxon>
        <taxon>Desulforamulus</taxon>
    </lineage>
</organism>
<gene>
    <name evidence="1" type="ORF">SAMN02745123_00234</name>
</gene>
<keyword evidence="2" id="KW-1185">Reference proteome</keyword>
<dbReference type="RefSeq" id="WP_072910441.1">
    <property type="nucleotide sequence ID" value="NZ_FRAR01000004.1"/>
</dbReference>
<sequence length="67" mass="7703">MLTQQLINGQILITNIAKYSITSDSSVIVPKFEPCIDAYEQYVFMDSQEKKELRPSFDHYGQLICLS</sequence>
<protein>
    <submittedName>
        <fullName evidence="1">Uncharacterized protein</fullName>
    </submittedName>
</protein>
<dbReference type="AlphaFoldDB" id="A0A1M6NN90"/>
<dbReference type="EMBL" id="FRAR01000004">
    <property type="protein sequence ID" value="SHJ97104.1"/>
    <property type="molecule type" value="Genomic_DNA"/>
</dbReference>
<name>A0A1M6NN90_9FIRM</name>
<proteinExistence type="predicted"/>
<dbReference type="OrthoDB" id="1787393at2"/>